<dbReference type="SUPFAM" id="SSF55785">
    <property type="entry name" value="PYP-like sensor domain (PAS domain)"/>
    <property type="match status" value="1"/>
</dbReference>
<comment type="caution">
    <text evidence="10">The sequence shown here is derived from an EMBL/GenBank/DDBJ whole genome shotgun (WGS) entry which is preliminary data.</text>
</comment>
<dbReference type="EMBL" id="JAZDRP010000005">
    <property type="protein sequence ID" value="MEE2526674.1"/>
    <property type="molecule type" value="Genomic_DNA"/>
</dbReference>
<dbReference type="Gene3D" id="1.10.287.130">
    <property type="match status" value="1"/>
</dbReference>
<dbReference type="SMART" id="SM00387">
    <property type="entry name" value="HATPase_c"/>
    <property type="match status" value="1"/>
</dbReference>
<keyword evidence="11" id="KW-1185">Reference proteome</keyword>
<dbReference type="InterPro" id="IPR004358">
    <property type="entry name" value="Sig_transdc_His_kin-like_C"/>
</dbReference>
<keyword evidence="10" id="KW-0547">Nucleotide-binding</keyword>
<dbReference type="InterPro" id="IPR036890">
    <property type="entry name" value="HATPase_C_sf"/>
</dbReference>
<dbReference type="EC" id="2.7.13.3" evidence="2"/>
<dbReference type="CDD" id="cd16922">
    <property type="entry name" value="HATPase_EvgS-ArcB-TorS-like"/>
    <property type="match status" value="1"/>
</dbReference>
<dbReference type="GO" id="GO:0005524">
    <property type="term" value="F:ATP binding"/>
    <property type="evidence" value="ECO:0007669"/>
    <property type="project" value="UniProtKB-KW"/>
</dbReference>
<keyword evidence="3 6" id="KW-0597">Phosphoprotein</keyword>
<dbReference type="Proteomes" id="UP001354971">
    <property type="component" value="Unassembled WGS sequence"/>
</dbReference>
<dbReference type="Gene3D" id="3.40.50.2300">
    <property type="match status" value="1"/>
</dbReference>
<dbReference type="Gene3D" id="3.30.565.10">
    <property type="entry name" value="Histidine kinase-like ATPase, C-terminal domain"/>
    <property type="match status" value="1"/>
</dbReference>
<dbReference type="InterPro" id="IPR003594">
    <property type="entry name" value="HATPase_dom"/>
</dbReference>
<dbReference type="InterPro" id="IPR001789">
    <property type="entry name" value="Sig_transdc_resp-reg_receiver"/>
</dbReference>
<proteinExistence type="predicted"/>
<evidence type="ECO:0000256" key="2">
    <source>
        <dbReference type="ARBA" id="ARBA00012438"/>
    </source>
</evidence>
<keyword evidence="5" id="KW-0418">Kinase</keyword>
<evidence type="ECO:0000256" key="5">
    <source>
        <dbReference type="ARBA" id="ARBA00022777"/>
    </source>
</evidence>
<dbReference type="Pfam" id="PF00512">
    <property type="entry name" value="HisKA"/>
    <property type="match status" value="1"/>
</dbReference>
<dbReference type="InterPro" id="IPR003661">
    <property type="entry name" value="HisK_dim/P_dom"/>
</dbReference>
<dbReference type="InterPro" id="IPR035965">
    <property type="entry name" value="PAS-like_dom_sf"/>
</dbReference>
<feature type="domain" description="Response regulatory" evidence="9">
    <location>
        <begin position="486"/>
        <end position="600"/>
    </location>
</feature>
<keyword evidence="10" id="KW-0067">ATP-binding</keyword>
<evidence type="ECO:0000259" key="9">
    <source>
        <dbReference type="PROSITE" id="PS50110"/>
    </source>
</evidence>
<dbReference type="PANTHER" id="PTHR43047">
    <property type="entry name" value="TWO-COMPONENT HISTIDINE PROTEIN KINASE"/>
    <property type="match status" value="1"/>
</dbReference>
<dbReference type="Pfam" id="PF00072">
    <property type="entry name" value="Response_reg"/>
    <property type="match status" value="1"/>
</dbReference>
<dbReference type="InterPro" id="IPR036097">
    <property type="entry name" value="HisK_dim/P_sf"/>
</dbReference>
<organism evidence="10 11">
    <name type="scientific">Hyphobacterium lacteum</name>
    <dbReference type="NCBI Taxonomy" id="3116575"/>
    <lineage>
        <taxon>Bacteria</taxon>
        <taxon>Pseudomonadati</taxon>
        <taxon>Pseudomonadota</taxon>
        <taxon>Alphaproteobacteria</taxon>
        <taxon>Maricaulales</taxon>
        <taxon>Maricaulaceae</taxon>
        <taxon>Hyphobacterium</taxon>
    </lineage>
</organism>
<evidence type="ECO:0000256" key="6">
    <source>
        <dbReference type="PROSITE-ProRule" id="PRU00169"/>
    </source>
</evidence>
<dbReference type="SUPFAM" id="SSF55874">
    <property type="entry name" value="ATPase domain of HSP90 chaperone/DNA topoisomerase II/histidine kinase"/>
    <property type="match status" value="1"/>
</dbReference>
<dbReference type="GO" id="GO:0016491">
    <property type="term" value="F:oxidoreductase activity"/>
    <property type="evidence" value="ECO:0007669"/>
    <property type="project" value="UniProtKB-KW"/>
</dbReference>
<evidence type="ECO:0000256" key="7">
    <source>
        <dbReference type="SAM" id="MobiDB-lite"/>
    </source>
</evidence>
<evidence type="ECO:0000256" key="1">
    <source>
        <dbReference type="ARBA" id="ARBA00000085"/>
    </source>
</evidence>
<reference evidence="10 11" key="1">
    <citation type="submission" date="2024-01" db="EMBL/GenBank/DDBJ databases">
        <title>Hyphobacterium bacterium isolated from marine sediment.</title>
        <authorList>
            <person name="Zhao S."/>
        </authorList>
    </citation>
    <scope>NUCLEOTIDE SEQUENCE [LARGE SCALE GENOMIC DNA]</scope>
    <source>
        <strain evidence="11">HN65</strain>
    </source>
</reference>
<comment type="catalytic activity">
    <reaction evidence="1">
        <text>ATP + protein L-histidine = ADP + protein N-phospho-L-histidine.</text>
        <dbReference type="EC" id="2.7.13.3"/>
    </reaction>
</comment>
<evidence type="ECO:0000256" key="3">
    <source>
        <dbReference type="ARBA" id="ARBA00022553"/>
    </source>
</evidence>
<dbReference type="PROSITE" id="PS50109">
    <property type="entry name" value="HIS_KIN"/>
    <property type="match status" value="1"/>
</dbReference>
<dbReference type="PRINTS" id="PR00344">
    <property type="entry name" value="BCTRLSENSOR"/>
</dbReference>
<dbReference type="CDD" id="cd00082">
    <property type="entry name" value="HisKA"/>
    <property type="match status" value="1"/>
</dbReference>
<gene>
    <name evidence="10" type="ORF">V0U79_09865</name>
</gene>
<dbReference type="PROSITE" id="PS50110">
    <property type="entry name" value="RESPONSE_REGULATORY"/>
    <property type="match status" value="1"/>
</dbReference>
<dbReference type="RefSeq" id="WP_330199336.1">
    <property type="nucleotide sequence ID" value="NZ_JAZDRP010000005.1"/>
</dbReference>
<keyword evidence="4" id="KW-0808">Transferase</keyword>
<evidence type="ECO:0000259" key="8">
    <source>
        <dbReference type="PROSITE" id="PS50109"/>
    </source>
</evidence>
<sequence>MTDTRTPPVPAENDAALIALDAAGEMAMLRAGDGRVVFVNHAFLSAFGGKRSDWTGRWFAVAPAGPVDRGSRRFEALMRTRSGNRWIEWDERPVDSGGSISIGRDVTDKRDADAERREAEDARTRFFASVTHELRTPLAGVKGVADLLAMTSLQPDQREYVRAVSDSAMHGLQLIDEILDLSRLEAGHVDLRPEPVRPSDLARQAVELLAPRAGEKNLAIASVIRESAPEEVLADVARVRQILFNLLGNAVKFTSEGGCWVELSGDIDSENRARLIITVRDTGPGIEPSDQAKIFDHFERGSGEAQLRESGAGLGLSMVKKLVEAMDGEIGLESAPGEGASFWAALPLPIRKGVRTDRPLAGQVVMVASPSSVIRNALSAQILALGGDARTLSNPERLSSASGMTLLLDAKWSAHAQGCGARKVLILTEAAEKDRVRDNPPPGADGWLVMPVRRQSLERFIASEVPGQGSEAGWLEGEGWPLAGLRVLVAEDDPVNGLIAERTLTRLGASPERAHDGREALDRLRAGGLDAALIDLRMPEIDGPGVARTIREEGFNLPLIALTANTSETDRRACLEAGMNAFLTKPVNPETLTATLLSLSKAQKRFRVVSG</sequence>
<accession>A0ABU7LSW5</accession>
<dbReference type="SMART" id="SM00448">
    <property type="entry name" value="REC"/>
    <property type="match status" value="1"/>
</dbReference>
<dbReference type="InterPro" id="IPR005467">
    <property type="entry name" value="His_kinase_dom"/>
</dbReference>
<keyword evidence="10" id="KW-0560">Oxidoreductase</keyword>
<protein>
    <recommendedName>
        <fullName evidence="2">histidine kinase</fullName>
        <ecNumber evidence="2">2.7.13.3</ecNumber>
    </recommendedName>
</protein>
<dbReference type="Pfam" id="PF02518">
    <property type="entry name" value="HATPase_c"/>
    <property type="match status" value="1"/>
</dbReference>
<feature type="modified residue" description="4-aspartylphosphate" evidence="6">
    <location>
        <position position="535"/>
    </location>
</feature>
<dbReference type="Gene3D" id="3.30.450.20">
    <property type="entry name" value="PAS domain"/>
    <property type="match status" value="1"/>
</dbReference>
<evidence type="ECO:0000256" key="4">
    <source>
        <dbReference type="ARBA" id="ARBA00022679"/>
    </source>
</evidence>
<feature type="domain" description="Histidine kinase" evidence="8">
    <location>
        <begin position="129"/>
        <end position="350"/>
    </location>
</feature>
<name>A0ABU7LSW5_9PROT</name>
<dbReference type="PANTHER" id="PTHR43047:SF64">
    <property type="entry name" value="HISTIDINE KINASE CONTAINING CHEY-HOMOLOGOUS RECEIVER DOMAIN AND PAS DOMAIN-RELATED"/>
    <property type="match status" value="1"/>
</dbReference>
<feature type="compositionally biased region" description="Basic and acidic residues" evidence="7">
    <location>
        <begin position="105"/>
        <end position="118"/>
    </location>
</feature>
<evidence type="ECO:0000313" key="10">
    <source>
        <dbReference type="EMBL" id="MEE2526674.1"/>
    </source>
</evidence>
<dbReference type="InterPro" id="IPR011006">
    <property type="entry name" value="CheY-like_superfamily"/>
</dbReference>
<dbReference type="SMART" id="SM00388">
    <property type="entry name" value="HisKA"/>
    <property type="match status" value="1"/>
</dbReference>
<evidence type="ECO:0000313" key="11">
    <source>
        <dbReference type="Proteomes" id="UP001354971"/>
    </source>
</evidence>
<dbReference type="SUPFAM" id="SSF52172">
    <property type="entry name" value="CheY-like"/>
    <property type="match status" value="1"/>
</dbReference>
<dbReference type="SUPFAM" id="SSF47384">
    <property type="entry name" value="Homodimeric domain of signal transducing histidine kinase"/>
    <property type="match status" value="1"/>
</dbReference>
<feature type="region of interest" description="Disordered" evidence="7">
    <location>
        <begin position="98"/>
        <end position="118"/>
    </location>
</feature>
<dbReference type="CDD" id="cd17546">
    <property type="entry name" value="REC_hyHK_CKI1_RcsC-like"/>
    <property type="match status" value="1"/>
</dbReference>